<dbReference type="Pfam" id="PF01839">
    <property type="entry name" value="FG-GAP"/>
    <property type="match status" value="7"/>
</dbReference>
<name>A0A1D8TWN5_9CYAN</name>
<evidence type="ECO:0000256" key="1">
    <source>
        <dbReference type="ARBA" id="ARBA00022729"/>
    </source>
</evidence>
<keyword evidence="2" id="KW-0677">Repeat</keyword>
<dbReference type="RefSeq" id="WP_070394392.1">
    <property type="nucleotide sequence ID" value="NZ_CP017599.1"/>
</dbReference>
<dbReference type="OrthoDB" id="462884at2"/>
<proteinExistence type="predicted"/>
<evidence type="ECO:0000313" key="6">
    <source>
        <dbReference type="Proteomes" id="UP000177870"/>
    </source>
</evidence>
<dbReference type="InterPro" id="IPR013519">
    <property type="entry name" value="Int_alpha_beta-p"/>
</dbReference>
<dbReference type="AlphaFoldDB" id="A0A1D8TWN5"/>
<sequence length="498" mass="52044">MSIPNDQFWNQTVFPSGVDNAHDYFGTSLIGGDFNGDGRGDLAIGTPKEDVDGDINTGKVNAGKVNVLPGSSTGLTSTGSQLWKQDNLAGSSTEADDRFGETLISGDFNGDGYDDLAVGTPYEDWESTKDTGMLNIIYGSYFGLTSTGNQYSIQITFPEDSNEQNDRFGSSLAAGDFDGDGYDDLAIGTPYEDYDGKTNTGKVNTLYGSATGLTTTGNQLWLQSAFSGGFNNEGDLFGSSLAAGDFDGDGYDDLAIGAPFENYDGNTNTGKVNTLYGSATGLTTTGNQLWLQSAFSGGFNNEGDLFGSSLAAGDFDGDGYDDLAIGAPFENYDGNTNTGKVNTLYGSATGLTTTGNQLWTQDDLIVSNPEAFDGFGTTLAVGDFNNDGYDDLAVGSPYEDINSITDGGAVNIIYGSVFGLTTTGNQFWTQDSFGVKDIAEEYDNFGASLGVQDFNGDGYDDLAIGVPGEDLGGIIDSGATQILYGSVSGLVVESSLLI</sequence>
<dbReference type="PANTHER" id="PTHR23221:SF7">
    <property type="entry name" value="PHOSPHATIDYLINOSITOL-GLYCAN-SPECIFIC PHOSPHOLIPASE D"/>
    <property type="match status" value="1"/>
</dbReference>
<dbReference type="STRING" id="1458985.BJP34_23305"/>
<accession>A0A1D8TWN5</accession>
<dbReference type="PROSITE" id="PS51470">
    <property type="entry name" value="FG_GAP"/>
    <property type="match status" value="7"/>
</dbReference>
<dbReference type="SUPFAM" id="SSF69318">
    <property type="entry name" value="Integrin alpha N-terminal domain"/>
    <property type="match status" value="3"/>
</dbReference>
<dbReference type="Proteomes" id="UP000177870">
    <property type="component" value="Chromosome"/>
</dbReference>
<keyword evidence="1" id="KW-0732">Signal</keyword>
<dbReference type="KEGG" id="mpro:BJP34_23305"/>
<dbReference type="Gene3D" id="2.130.10.130">
    <property type="entry name" value="Integrin alpha, N-terminal"/>
    <property type="match status" value="4"/>
</dbReference>
<protein>
    <submittedName>
        <fullName evidence="5">Uncharacterized protein</fullName>
    </submittedName>
</protein>
<dbReference type="EMBL" id="CP017599">
    <property type="protein sequence ID" value="AOX01965.1"/>
    <property type="molecule type" value="Genomic_DNA"/>
</dbReference>
<dbReference type="GO" id="GO:0007155">
    <property type="term" value="P:cell adhesion"/>
    <property type="evidence" value="ECO:0007669"/>
    <property type="project" value="InterPro"/>
</dbReference>
<dbReference type="PANTHER" id="PTHR23221">
    <property type="entry name" value="GLYCOSYLPHOSPHATIDYLINOSITOL PHOSPHOLIPASE D"/>
    <property type="match status" value="1"/>
</dbReference>
<dbReference type="PRINTS" id="PR01185">
    <property type="entry name" value="INTEGRINA"/>
</dbReference>
<gene>
    <name evidence="5" type="ORF">BJP34_23305</name>
</gene>
<organism evidence="5 6">
    <name type="scientific">Moorena producens PAL-8-15-08-1</name>
    <dbReference type="NCBI Taxonomy" id="1458985"/>
    <lineage>
        <taxon>Bacteria</taxon>
        <taxon>Bacillati</taxon>
        <taxon>Cyanobacteriota</taxon>
        <taxon>Cyanophyceae</taxon>
        <taxon>Coleofasciculales</taxon>
        <taxon>Coleofasciculaceae</taxon>
        <taxon>Moorena</taxon>
    </lineage>
</organism>
<dbReference type="InterPro" id="IPR000413">
    <property type="entry name" value="Integrin_alpha"/>
</dbReference>
<reference evidence="6" key="1">
    <citation type="submission" date="2016-10" db="EMBL/GenBank/DDBJ databases">
        <title>Comparative genomics uncovers the prolific and rare metabolic potential of the cyanobacterial genus Moorea.</title>
        <authorList>
            <person name="Leao T."/>
            <person name="Castelao G."/>
            <person name="Korobeynikov A."/>
            <person name="Monroe E.A."/>
            <person name="Podell S."/>
            <person name="Glukhov E."/>
            <person name="Allen E."/>
            <person name="Gerwick W.H."/>
            <person name="Gerwick L."/>
        </authorList>
    </citation>
    <scope>NUCLEOTIDE SEQUENCE [LARGE SCALE GENOMIC DNA]</scope>
    <source>
        <strain evidence="6">PAL-8-15-08-1</strain>
    </source>
</reference>
<keyword evidence="3" id="KW-0378">Hydrolase</keyword>
<dbReference type="InterPro" id="IPR028994">
    <property type="entry name" value="Integrin_alpha_N"/>
</dbReference>
<dbReference type="GO" id="GO:0016787">
    <property type="term" value="F:hydrolase activity"/>
    <property type="evidence" value="ECO:0007669"/>
    <property type="project" value="UniProtKB-KW"/>
</dbReference>
<evidence type="ECO:0000256" key="2">
    <source>
        <dbReference type="ARBA" id="ARBA00022737"/>
    </source>
</evidence>
<dbReference type="InterPro" id="IPR013517">
    <property type="entry name" value="FG-GAP"/>
</dbReference>
<evidence type="ECO:0000256" key="4">
    <source>
        <dbReference type="ARBA" id="ARBA00023180"/>
    </source>
</evidence>
<dbReference type="GO" id="GO:0008305">
    <property type="term" value="C:integrin complex"/>
    <property type="evidence" value="ECO:0007669"/>
    <property type="project" value="InterPro"/>
</dbReference>
<keyword evidence="4" id="KW-0325">Glycoprotein</keyword>
<dbReference type="SMART" id="SM00191">
    <property type="entry name" value="Int_alpha"/>
    <property type="match status" value="7"/>
</dbReference>
<evidence type="ECO:0000313" key="5">
    <source>
        <dbReference type="EMBL" id="AOX01965.1"/>
    </source>
</evidence>
<evidence type="ECO:0000256" key="3">
    <source>
        <dbReference type="ARBA" id="ARBA00022801"/>
    </source>
</evidence>